<gene>
    <name evidence="2" type="primary">nad6</name>
</gene>
<evidence type="ECO:0000313" key="2">
    <source>
        <dbReference type="EMBL" id="QFP99106.1"/>
    </source>
</evidence>
<keyword evidence="1" id="KW-0812">Transmembrane</keyword>
<keyword evidence="1" id="KW-0249">Electron transport</keyword>
<proteinExistence type="inferred from homology"/>
<dbReference type="AlphaFoldDB" id="A0A5P8DK18"/>
<dbReference type="PANTHER" id="PTHR33269:SF17">
    <property type="entry name" value="NADH-UBIQUINONE OXIDOREDUCTASE CHAIN 6"/>
    <property type="match status" value="1"/>
</dbReference>
<dbReference type="InterPro" id="IPR001457">
    <property type="entry name" value="NADH_UbQ/plastoQ_OxRdtase_su6"/>
</dbReference>
<organism evidence="2">
    <name type="scientific">Telonemida sp</name>
    <dbReference type="NCBI Taxonomy" id="2652706"/>
    <lineage>
        <taxon>Eukaryota</taxon>
        <taxon>Eukaryota incertae sedis</taxon>
        <taxon>Telonemia</taxon>
        <taxon>Telonemida</taxon>
    </lineage>
</organism>
<keyword evidence="1" id="KW-0679">Respiratory chain</keyword>
<feature type="transmembrane region" description="Helical" evidence="1">
    <location>
        <begin position="6"/>
        <end position="25"/>
    </location>
</feature>
<dbReference type="Gene3D" id="1.20.120.1200">
    <property type="entry name" value="NADH-ubiquinone/plastoquinone oxidoreductase chain 6, subunit NuoJ"/>
    <property type="match status" value="1"/>
</dbReference>
<protein>
    <recommendedName>
        <fullName evidence="1">NADH-ubiquinone oxidoreductase chain 6</fullName>
        <ecNumber evidence="1">7.1.1.2</ecNumber>
    </recommendedName>
</protein>
<keyword evidence="1" id="KW-1278">Translocase</keyword>
<comment type="subcellular location">
    <subcellularLocation>
        <location evidence="1">Mitochondrion membrane</location>
        <topology evidence="1">Multi-pass membrane protein</topology>
    </subcellularLocation>
</comment>
<comment type="function">
    <text evidence="1">Core subunit of the mitochondrial membrane respiratory chain NADH dehydrogenase (Complex I) which catalyzes electron transfer from NADH through the respiratory chain, using ubiquinone as an electron acceptor. Essential for the catalytic activity and assembly of complex I.</text>
</comment>
<feature type="transmembrane region" description="Helical" evidence="1">
    <location>
        <begin position="55"/>
        <end position="79"/>
    </location>
</feature>
<keyword evidence="1" id="KW-1133">Transmembrane helix</keyword>
<accession>A0A5P8DK18</accession>
<evidence type="ECO:0000256" key="1">
    <source>
        <dbReference type="RuleBase" id="RU004430"/>
    </source>
</evidence>
<keyword evidence="1" id="KW-0813">Transport</keyword>
<dbReference type="PANTHER" id="PTHR33269">
    <property type="entry name" value="NADH-UBIQUINONE OXIDOREDUCTASE CHAIN 6"/>
    <property type="match status" value="1"/>
</dbReference>
<feature type="transmembrane region" description="Helical" evidence="1">
    <location>
        <begin position="91"/>
        <end position="110"/>
    </location>
</feature>
<dbReference type="EC" id="7.1.1.2" evidence="1"/>
<keyword evidence="1" id="KW-0472">Membrane</keyword>
<sequence>MNLEVLLFYIFGSLALVSGGLVVSARNPMHSILFLVLVFCNCAGLLLLLETEFLAMIFLVVYVGAIAVLFLFVVMMLNVRVTELKESVLRYIPIGGLVLIIFFVEILSIINGDLVPFFSAATLNSVAQSFLLQSNLELIIWSNNINPVTNIEAIGELLYTYYFYAFLMASMILLVSMIGAILLTMRKQYNVRRQEVFDQVFNNVNTSVRYVK</sequence>
<dbReference type="InterPro" id="IPR042106">
    <property type="entry name" value="Nuo/plastoQ_OxRdtase_6_NuoJ"/>
</dbReference>
<dbReference type="Pfam" id="PF00499">
    <property type="entry name" value="Oxidored_q3"/>
    <property type="match status" value="1"/>
</dbReference>
<reference evidence="2" key="1">
    <citation type="submission" date="2019-06" db="EMBL/GenBank/DDBJ databases">
        <authorList>
            <person name="Wideman J.G."/>
            <person name="Richards T.A."/>
        </authorList>
    </citation>
    <scope>NUCLEOTIDE SEQUENCE</scope>
</reference>
<keyword evidence="1" id="KW-0520">NAD</keyword>
<comment type="catalytic activity">
    <reaction evidence="1">
        <text>a ubiquinone + NADH + 5 H(+)(in) = a ubiquinol + NAD(+) + 4 H(+)(out)</text>
        <dbReference type="Rhea" id="RHEA:29091"/>
        <dbReference type="Rhea" id="RHEA-COMP:9565"/>
        <dbReference type="Rhea" id="RHEA-COMP:9566"/>
        <dbReference type="ChEBI" id="CHEBI:15378"/>
        <dbReference type="ChEBI" id="CHEBI:16389"/>
        <dbReference type="ChEBI" id="CHEBI:17976"/>
        <dbReference type="ChEBI" id="CHEBI:57540"/>
        <dbReference type="ChEBI" id="CHEBI:57945"/>
        <dbReference type="EC" id="7.1.1.2"/>
    </reaction>
</comment>
<dbReference type="EMBL" id="MN082145">
    <property type="protein sequence ID" value="QFP99106.1"/>
    <property type="molecule type" value="Genomic_DNA"/>
</dbReference>
<feature type="transmembrane region" description="Helical" evidence="1">
    <location>
        <begin position="32"/>
        <end position="49"/>
    </location>
</feature>
<keyword evidence="1" id="KW-0830">Ubiquinone</keyword>
<dbReference type="NCBIfam" id="NF005164">
    <property type="entry name" value="PRK06638.1-4"/>
    <property type="match status" value="1"/>
</dbReference>
<geneLocation type="mitochondrion" evidence="2"/>
<comment type="similarity">
    <text evidence="1">Belongs to the complex I subunit 6 family.</text>
</comment>
<keyword evidence="1 2" id="KW-0496">Mitochondrion</keyword>
<name>A0A5P8DK18_9EUKA</name>
<dbReference type="GO" id="GO:0031966">
    <property type="term" value="C:mitochondrial membrane"/>
    <property type="evidence" value="ECO:0007669"/>
    <property type="project" value="UniProtKB-SubCell"/>
</dbReference>
<dbReference type="GO" id="GO:0008137">
    <property type="term" value="F:NADH dehydrogenase (ubiquinone) activity"/>
    <property type="evidence" value="ECO:0007669"/>
    <property type="project" value="UniProtKB-UniRule"/>
</dbReference>
<feature type="transmembrane region" description="Helical" evidence="1">
    <location>
        <begin position="161"/>
        <end position="183"/>
    </location>
</feature>